<dbReference type="InterPro" id="IPR004114">
    <property type="entry name" value="THUMP_dom"/>
</dbReference>
<dbReference type="InterPro" id="IPR040183">
    <property type="entry name" value="THUMPD1-like"/>
</dbReference>
<accession>A0A7J7IGU5</accession>
<dbReference type="PANTHER" id="PTHR13452">
    <property type="entry name" value="THUMP DOMAIN CONTAINING PROTEIN 1-RELATED"/>
    <property type="match status" value="1"/>
</dbReference>
<feature type="region of interest" description="Disordered" evidence="1">
    <location>
        <begin position="140"/>
        <end position="161"/>
    </location>
</feature>
<evidence type="ECO:0000313" key="3">
    <source>
        <dbReference type="EMBL" id="KAF6001954.1"/>
    </source>
</evidence>
<proteinExistence type="predicted"/>
<dbReference type="Pfam" id="PF02926">
    <property type="entry name" value="THUMP"/>
    <property type="match status" value="1"/>
</dbReference>
<dbReference type="SMART" id="SM00981">
    <property type="entry name" value="THUMP"/>
    <property type="match status" value="1"/>
</dbReference>
<dbReference type="SUPFAM" id="SSF143437">
    <property type="entry name" value="THUMP domain-like"/>
    <property type="match status" value="1"/>
</dbReference>
<gene>
    <name evidence="3" type="ORF">F1559_002169</name>
</gene>
<name>A0A7J7IGU5_9RHOD</name>
<evidence type="ECO:0000259" key="2">
    <source>
        <dbReference type="SMART" id="SM00981"/>
    </source>
</evidence>
<comment type="caution">
    <text evidence="3">The sequence shown here is derived from an EMBL/GenBank/DDBJ whole genome shotgun (WGS) entry which is preliminary data.</text>
</comment>
<dbReference type="CDD" id="cd11717">
    <property type="entry name" value="THUMP_THUMPD1_like"/>
    <property type="match status" value="1"/>
</dbReference>
<dbReference type="OrthoDB" id="367221at2759"/>
<dbReference type="AlphaFoldDB" id="A0A7J7IGU5"/>
<dbReference type="GO" id="GO:0006400">
    <property type="term" value="P:tRNA modification"/>
    <property type="evidence" value="ECO:0007669"/>
    <property type="project" value="InterPro"/>
</dbReference>
<organism evidence="3 4">
    <name type="scientific">Cyanidiococcus yangmingshanensis</name>
    <dbReference type="NCBI Taxonomy" id="2690220"/>
    <lineage>
        <taxon>Eukaryota</taxon>
        <taxon>Rhodophyta</taxon>
        <taxon>Bangiophyceae</taxon>
        <taxon>Cyanidiales</taxon>
        <taxon>Cyanidiaceae</taxon>
        <taxon>Cyanidiococcus</taxon>
    </lineage>
</organism>
<protein>
    <recommendedName>
        <fullName evidence="2">THUMP domain-containing protein</fullName>
    </recommendedName>
</protein>
<dbReference type="GO" id="GO:0003723">
    <property type="term" value="F:RNA binding"/>
    <property type="evidence" value="ECO:0007669"/>
    <property type="project" value="InterPro"/>
</dbReference>
<feature type="domain" description="THUMP" evidence="2">
    <location>
        <begin position="213"/>
        <end position="314"/>
    </location>
</feature>
<dbReference type="PANTHER" id="PTHR13452:SF10">
    <property type="entry name" value="THUMP DOMAIN-CONTAINING PROTEIN 1"/>
    <property type="match status" value="1"/>
</dbReference>
<evidence type="ECO:0000313" key="4">
    <source>
        <dbReference type="Proteomes" id="UP000530660"/>
    </source>
</evidence>
<dbReference type="Proteomes" id="UP000530660">
    <property type="component" value="Unassembled WGS sequence"/>
</dbReference>
<evidence type="ECO:0000256" key="1">
    <source>
        <dbReference type="SAM" id="MobiDB-lite"/>
    </source>
</evidence>
<keyword evidence="4" id="KW-1185">Reference proteome</keyword>
<dbReference type="Gene3D" id="3.30.2300.10">
    <property type="entry name" value="THUMP superfamily"/>
    <property type="match status" value="1"/>
</dbReference>
<dbReference type="EMBL" id="VWRR01000012">
    <property type="protein sequence ID" value="KAF6001954.1"/>
    <property type="molecule type" value="Genomic_DNA"/>
</dbReference>
<reference evidence="3 4" key="1">
    <citation type="journal article" date="2020" name="J. Phycol.">
        <title>Comparative genome analysis reveals Cyanidiococcus gen. nov., a new extremophilic red algal genus sister to Cyanidioschyzon (Cyanidioschyzonaceae, Rhodophyta).</title>
        <authorList>
            <person name="Liu S.-L."/>
            <person name="Chiang Y.-R."/>
            <person name="Yoon H.S."/>
            <person name="Fu H.-Y."/>
        </authorList>
    </citation>
    <scope>NUCLEOTIDE SEQUENCE [LARGE SCALE GENOMIC DNA]</scope>
    <source>
        <strain evidence="3 4">THAL066</strain>
    </source>
</reference>
<sequence>MSGVGCPAIEACVATSRLALAVGDERQYVRRDATCRIVEVFFEKLVVCVDKLNPQVSVTVQGIRIVDGSILTTTTYESLDECMRTRVQPGYTGILLTTGTGRSKRAGSEALEELLEHWEQTCELGSANLDLLSRDANATELSASTRDPAGADPTWSQPSSRVSNLIEECDTGVRNTVFLRFTSEQAPAPALLVKLLFEQTRKQGYVGAPACESLFPVEVVCKAYPRHVGPALTDHISRWLQPNANTTTTQPVRFAVRFRARNNDRVHAHDFIDAIVQAASPLFERSLVHVDLVEPDVIVFAHVLGKLCYLGAVSRELVTLSSPRLNIHACISGTHTLEKRTSGEIQANDGRGSERIWAKKRFRA</sequence>